<dbReference type="CDD" id="cd22231">
    <property type="entry name" value="RHH_NikR_HicB-like"/>
    <property type="match status" value="1"/>
</dbReference>
<dbReference type="RefSeq" id="WP_230370659.1">
    <property type="nucleotide sequence ID" value="NZ_WLYX01000001.1"/>
</dbReference>
<dbReference type="InterPro" id="IPR010985">
    <property type="entry name" value="Ribbon_hlx_hlx"/>
</dbReference>
<dbReference type="GO" id="GO:0006355">
    <property type="term" value="P:regulation of DNA-templated transcription"/>
    <property type="evidence" value="ECO:0007669"/>
    <property type="project" value="InterPro"/>
</dbReference>
<gene>
    <name evidence="2" type="ORF">GKE73_12860</name>
</gene>
<dbReference type="Pfam" id="PF12651">
    <property type="entry name" value="RHH_3"/>
    <property type="match status" value="1"/>
</dbReference>
<evidence type="ECO:0000313" key="2">
    <source>
        <dbReference type="EMBL" id="MTD33610.1"/>
    </source>
</evidence>
<dbReference type="EMBL" id="WLYX01000001">
    <property type="protein sequence ID" value="MTD33610.1"/>
    <property type="molecule type" value="Genomic_DNA"/>
</dbReference>
<dbReference type="InterPro" id="IPR013321">
    <property type="entry name" value="Arc_rbn_hlx_hlx"/>
</dbReference>
<accession>A0A844GE65</accession>
<organism evidence="2 3">
    <name type="scientific">Paludibacterium denitrificans</name>
    <dbReference type="NCBI Taxonomy" id="2675226"/>
    <lineage>
        <taxon>Bacteria</taxon>
        <taxon>Pseudomonadati</taxon>
        <taxon>Pseudomonadota</taxon>
        <taxon>Betaproteobacteria</taxon>
        <taxon>Neisseriales</taxon>
        <taxon>Chromobacteriaceae</taxon>
        <taxon>Paludibacterium</taxon>
    </lineage>
</organism>
<sequence length="87" mass="9024">MVVTPRKTAPSVDAFIGGAPDAGTGASAPVAAKDDGSKTIRKAGKKNIITVSIDPNVLEELDAYSNEMGMSRAAVITYAVKKLLKAY</sequence>
<keyword evidence="3" id="KW-1185">Reference proteome</keyword>
<dbReference type="Gene3D" id="1.10.1220.10">
    <property type="entry name" value="Met repressor-like"/>
    <property type="match status" value="1"/>
</dbReference>
<dbReference type="SUPFAM" id="SSF47598">
    <property type="entry name" value="Ribbon-helix-helix"/>
    <property type="match status" value="1"/>
</dbReference>
<protein>
    <submittedName>
        <fullName evidence="2">Ribbon-helix-helix domain-containing protein</fullName>
    </submittedName>
</protein>
<feature type="domain" description="Predicted DNA-binding protein ribbon-helix-helix" evidence="1">
    <location>
        <begin position="49"/>
        <end position="87"/>
    </location>
</feature>
<dbReference type="Proteomes" id="UP000446658">
    <property type="component" value="Unassembled WGS sequence"/>
</dbReference>
<evidence type="ECO:0000313" key="3">
    <source>
        <dbReference type="Proteomes" id="UP000446658"/>
    </source>
</evidence>
<proteinExistence type="predicted"/>
<name>A0A844GE65_9NEIS</name>
<dbReference type="InterPro" id="IPR038733">
    <property type="entry name" value="Predicted_DNA_bind_prot_RHH"/>
</dbReference>
<reference evidence="2 3" key="1">
    <citation type="submission" date="2019-11" db="EMBL/GenBank/DDBJ databases">
        <title>Draft genome sequence of Paludibacterium sp. dN18-1.</title>
        <authorList>
            <person name="Im W.-T."/>
        </authorList>
    </citation>
    <scope>NUCLEOTIDE SEQUENCE [LARGE SCALE GENOMIC DNA]</scope>
    <source>
        <strain evidence="3">dN 18-1</strain>
    </source>
</reference>
<evidence type="ECO:0000259" key="1">
    <source>
        <dbReference type="Pfam" id="PF12651"/>
    </source>
</evidence>
<dbReference type="AlphaFoldDB" id="A0A844GE65"/>
<comment type="caution">
    <text evidence="2">The sequence shown here is derived from an EMBL/GenBank/DDBJ whole genome shotgun (WGS) entry which is preliminary data.</text>
</comment>